<proteinExistence type="predicted"/>
<accession>A0ACD5DD33</accession>
<dbReference type="EMBL" id="CP168151">
    <property type="protein sequence ID" value="XFD39297.1"/>
    <property type="molecule type" value="Genomic_DNA"/>
</dbReference>
<keyword evidence="2" id="KW-1185">Reference proteome</keyword>
<dbReference type="Proteomes" id="UP001149860">
    <property type="component" value="Chromosome"/>
</dbReference>
<gene>
    <name evidence="1" type="primary">obgE</name>
    <name evidence="1" type="ORF">O0236_007695</name>
</gene>
<organism evidence="1 2">
    <name type="scientific">Lentilactobacillus terminaliae</name>
    <dbReference type="NCBI Taxonomy" id="3003483"/>
    <lineage>
        <taxon>Bacteria</taxon>
        <taxon>Bacillati</taxon>
        <taxon>Bacillota</taxon>
        <taxon>Bacilli</taxon>
        <taxon>Lactobacillales</taxon>
        <taxon>Lactobacillaceae</taxon>
        <taxon>Lentilactobacillus</taxon>
    </lineage>
</organism>
<evidence type="ECO:0000313" key="2">
    <source>
        <dbReference type="Proteomes" id="UP001149860"/>
    </source>
</evidence>
<evidence type="ECO:0000313" key="1">
    <source>
        <dbReference type="EMBL" id="XFD39297.1"/>
    </source>
</evidence>
<name>A0ACD5DD33_9LACO</name>
<sequence length="430" mass="46794">MFVDQVKIDVKAGNGGNGMVAFRREKYVPNGGPAGGDGGHGADIIFKVDSGMNTLMDFRYHRKFKAPAGGNGANKSMTGRSAENLIVPVPEGTTVINELTGEVVGDLTEPDQELVVARGGRGGRGNIHFASAKNPAPEIAENGEPGEEVSLKLELKVLADVGLVGFPSAGKSTLLSVITSAKPKIAGYHFTTLVPNLGMVRLNDGRDFAVADLPGLVEGASEGVGLGIQFLRHVERTRVILHLVDMSGEEGRNPFEDYLAINKELEAYDESILDRPQIIVATKMDLPESNDNLAEFKQQIAEDDRGKDFEVLPISSVTHDGLQELVQKTADLLEQTTIIPTKPLEETAEYEYHKTSDDLNISFDDEIDSWVIKGAEIERLFKMTDTMHEQSMLRFARQMRGMGIDKALRDAGAKDGDTVTILDFSFTYVD</sequence>
<reference evidence="1" key="1">
    <citation type="submission" date="2024-08" db="EMBL/GenBank/DDBJ databases">
        <title>Lentilactobacillus sp. nov., isolated from tree bark.</title>
        <authorList>
            <person name="Phuengjayaem S."/>
            <person name="Tanasupawat S."/>
        </authorList>
    </citation>
    <scope>NUCLEOTIDE SEQUENCE</scope>
    <source>
        <strain evidence="1">SPB1-3</strain>
    </source>
</reference>
<protein>
    <submittedName>
        <fullName evidence="1">GTPase ObgE</fullName>
    </submittedName>
</protein>